<dbReference type="Gene3D" id="3.30.200.20">
    <property type="entry name" value="Phosphorylase Kinase, domain 1"/>
    <property type="match status" value="1"/>
</dbReference>
<feature type="region of interest" description="Disordered" evidence="10">
    <location>
        <begin position="743"/>
        <end position="763"/>
    </location>
</feature>
<protein>
    <recommendedName>
        <fullName evidence="1">non-specific serine/threonine protein kinase</fullName>
        <ecNumber evidence="1">2.7.11.1</ecNumber>
    </recommendedName>
</protein>
<evidence type="ECO:0000256" key="2">
    <source>
        <dbReference type="ARBA" id="ARBA00022527"/>
    </source>
</evidence>
<proteinExistence type="predicted"/>
<evidence type="ECO:0000256" key="9">
    <source>
        <dbReference type="SAM" id="Coils"/>
    </source>
</evidence>
<feature type="domain" description="PAS" evidence="12">
    <location>
        <begin position="197"/>
        <end position="238"/>
    </location>
</feature>
<evidence type="ECO:0000256" key="10">
    <source>
        <dbReference type="SAM" id="MobiDB-lite"/>
    </source>
</evidence>
<dbReference type="Gene3D" id="3.30.450.20">
    <property type="entry name" value="PAS domain"/>
    <property type="match status" value="1"/>
</dbReference>
<keyword evidence="3" id="KW-0808">Transferase</keyword>
<reference evidence="13" key="1">
    <citation type="submission" date="2021-01" db="EMBL/GenBank/DDBJ databases">
        <authorList>
            <person name="Corre E."/>
            <person name="Pelletier E."/>
            <person name="Niang G."/>
            <person name="Scheremetjew M."/>
            <person name="Finn R."/>
            <person name="Kale V."/>
            <person name="Holt S."/>
            <person name="Cochrane G."/>
            <person name="Meng A."/>
            <person name="Brown T."/>
            <person name="Cohen L."/>
        </authorList>
    </citation>
    <scope>NUCLEOTIDE SEQUENCE</scope>
    <source>
        <strain evidence="13">SoJaBio B1-5/56/2</strain>
    </source>
</reference>
<dbReference type="EC" id="2.7.11.1" evidence="1"/>
<evidence type="ECO:0000256" key="6">
    <source>
        <dbReference type="ARBA" id="ARBA00022840"/>
    </source>
</evidence>
<dbReference type="Pfam" id="PF00069">
    <property type="entry name" value="Pkinase"/>
    <property type="match status" value="1"/>
</dbReference>
<dbReference type="SUPFAM" id="SSF55785">
    <property type="entry name" value="PYP-like sensor domain (PAS domain)"/>
    <property type="match status" value="1"/>
</dbReference>
<dbReference type="InterPro" id="IPR053235">
    <property type="entry name" value="Ser_Thr_kinase"/>
</dbReference>
<dbReference type="PROSITE" id="PS50011">
    <property type="entry name" value="PROTEIN_KINASE_DOM"/>
    <property type="match status" value="1"/>
</dbReference>
<dbReference type="InterPro" id="IPR011009">
    <property type="entry name" value="Kinase-like_dom_sf"/>
</dbReference>
<dbReference type="InterPro" id="IPR000014">
    <property type="entry name" value="PAS"/>
</dbReference>
<dbReference type="GO" id="GO:0004674">
    <property type="term" value="F:protein serine/threonine kinase activity"/>
    <property type="evidence" value="ECO:0007669"/>
    <property type="project" value="UniProtKB-KW"/>
</dbReference>
<feature type="region of interest" description="Disordered" evidence="10">
    <location>
        <begin position="309"/>
        <end position="377"/>
    </location>
</feature>
<organism evidence="13">
    <name type="scientific">Paramoeba aestuarina</name>
    <dbReference type="NCBI Taxonomy" id="180227"/>
    <lineage>
        <taxon>Eukaryota</taxon>
        <taxon>Amoebozoa</taxon>
        <taxon>Discosea</taxon>
        <taxon>Flabellinia</taxon>
        <taxon>Dactylopodida</taxon>
        <taxon>Paramoebidae</taxon>
        <taxon>Paramoeba</taxon>
    </lineage>
</organism>
<sequence length="763" mass="86019">MSMDGKKNEVTFEITHFSVSPPSSPSLISSGTPPNPTISLFRRLSESYNNSQSSLVNTPTREPPQPPLLLLDTTSLCPPAPTNLELFDKKEGYLRRWNGSEGERVFCVVTHGMFMEFVESEDKGKGGGNGLKQRKVFHLFESPLRLENQELSFSLFFQGEFMVFITDTYIELVEWVATLRRWCAYDERFVNWKKDDVLEKISQPAIFFSFSGVILNLNEQAASLLGYERRQLIGNSVICLLPSHVKRTLAEIQDSFFSTKKQNNFEIKLQNQVTALFGVFTEIYAPEMHGDIQGEMLYLTRFFLPGTQEEAGKVTPTSTPRKSLEGKGTPTSTPRKGSDGKVTPSSTPRKGSDGKVTPSSTPRGSKGAKEGGREVKKWVRRDMDWTLGKSQENILGSVQDFVQAEMREHFDEVVGDVAECMFWSASEEMERLRREERRLEEEIKRAKRKNAKLLRQQQRRERHNIKSSGNLPLQPTQRKISMKNVELNERLAADGGSGASVYVCTIDDSWQCVVKELNLSGIGSDVVAKFESEILLLESLPKHRNLVRYLFHDRTKTTFRLFMTRYHSTLANHLSKLSPNHQEEGEGNFPPPLSFQTCVQIGLDVATGVNILHQTNIVHRDLKTDNIFVSLNERRELACCSIGDMDIAKKLGKGVKAKTCIGTPGYMAPEIFSGTDYSFPCDVWSFGVVLYEVLSAGREEAPTFLSQKDFEKIAKTGQLPFQMEPEYGPLVKLMSKCLKKAPRKRPKASELQQALSAQALSNK</sequence>
<evidence type="ECO:0000259" key="11">
    <source>
        <dbReference type="PROSITE" id="PS50011"/>
    </source>
</evidence>
<accession>A0A7S4NK31</accession>
<comment type="catalytic activity">
    <reaction evidence="7">
        <text>L-threonyl-[protein] + ATP = O-phospho-L-threonyl-[protein] + ADP + H(+)</text>
        <dbReference type="Rhea" id="RHEA:46608"/>
        <dbReference type="Rhea" id="RHEA-COMP:11060"/>
        <dbReference type="Rhea" id="RHEA-COMP:11605"/>
        <dbReference type="ChEBI" id="CHEBI:15378"/>
        <dbReference type="ChEBI" id="CHEBI:30013"/>
        <dbReference type="ChEBI" id="CHEBI:30616"/>
        <dbReference type="ChEBI" id="CHEBI:61977"/>
        <dbReference type="ChEBI" id="CHEBI:456216"/>
        <dbReference type="EC" id="2.7.11.1"/>
    </reaction>
</comment>
<keyword evidence="5" id="KW-0418">Kinase</keyword>
<dbReference type="SUPFAM" id="SSF56112">
    <property type="entry name" value="Protein kinase-like (PK-like)"/>
    <property type="match status" value="1"/>
</dbReference>
<dbReference type="SMART" id="SM00220">
    <property type="entry name" value="S_TKc"/>
    <property type="match status" value="1"/>
</dbReference>
<evidence type="ECO:0000256" key="3">
    <source>
        <dbReference type="ARBA" id="ARBA00022679"/>
    </source>
</evidence>
<evidence type="ECO:0000259" key="12">
    <source>
        <dbReference type="PROSITE" id="PS50112"/>
    </source>
</evidence>
<dbReference type="PROSITE" id="PS00108">
    <property type="entry name" value="PROTEIN_KINASE_ST"/>
    <property type="match status" value="1"/>
</dbReference>
<gene>
    <name evidence="13" type="ORF">NAES01612_LOCUS6426</name>
</gene>
<dbReference type="GO" id="GO:0005524">
    <property type="term" value="F:ATP binding"/>
    <property type="evidence" value="ECO:0007669"/>
    <property type="project" value="UniProtKB-KW"/>
</dbReference>
<keyword evidence="6" id="KW-0067">ATP-binding</keyword>
<evidence type="ECO:0000256" key="8">
    <source>
        <dbReference type="ARBA" id="ARBA00048679"/>
    </source>
</evidence>
<dbReference type="InterPro" id="IPR001849">
    <property type="entry name" value="PH_domain"/>
</dbReference>
<dbReference type="PANTHER" id="PTHR24361:SF433">
    <property type="entry name" value="PROTEIN KINASE DOMAIN-CONTAINING PROTEIN"/>
    <property type="match status" value="1"/>
</dbReference>
<dbReference type="EMBL" id="HBKR01009655">
    <property type="protein sequence ID" value="CAE2293975.1"/>
    <property type="molecule type" value="Transcribed_RNA"/>
</dbReference>
<dbReference type="GO" id="GO:0005737">
    <property type="term" value="C:cytoplasm"/>
    <property type="evidence" value="ECO:0007669"/>
    <property type="project" value="TreeGrafter"/>
</dbReference>
<keyword evidence="9" id="KW-0175">Coiled coil</keyword>
<comment type="catalytic activity">
    <reaction evidence="8">
        <text>L-seryl-[protein] + ATP = O-phospho-L-seryl-[protein] + ADP + H(+)</text>
        <dbReference type="Rhea" id="RHEA:17989"/>
        <dbReference type="Rhea" id="RHEA-COMP:9863"/>
        <dbReference type="Rhea" id="RHEA-COMP:11604"/>
        <dbReference type="ChEBI" id="CHEBI:15378"/>
        <dbReference type="ChEBI" id="CHEBI:29999"/>
        <dbReference type="ChEBI" id="CHEBI:30616"/>
        <dbReference type="ChEBI" id="CHEBI:83421"/>
        <dbReference type="ChEBI" id="CHEBI:456216"/>
        <dbReference type="EC" id="2.7.11.1"/>
    </reaction>
</comment>
<dbReference type="SUPFAM" id="SSF50729">
    <property type="entry name" value="PH domain-like"/>
    <property type="match status" value="1"/>
</dbReference>
<feature type="domain" description="Protein kinase" evidence="11">
    <location>
        <begin position="487"/>
        <end position="760"/>
    </location>
</feature>
<dbReference type="AlphaFoldDB" id="A0A7S4NK31"/>
<dbReference type="Gene3D" id="1.10.510.10">
    <property type="entry name" value="Transferase(Phosphotransferase) domain 1"/>
    <property type="match status" value="1"/>
</dbReference>
<dbReference type="InterPro" id="IPR035965">
    <property type="entry name" value="PAS-like_dom_sf"/>
</dbReference>
<feature type="compositionally biased region" description="Low complexity" evidence="10">
    <location>
        <begin position="749"/>
        <end position="763"/>
    </location>
</feature>
<feature type="compositionally biased region" description="Basic and acidic residues" evidence="10">
    <location>
        <begin position="367"/>
        <end position="377"/>
    </location>
</feature>
<dbReference type="PROSITE" id="PS50112">
    <property type="entry name" value="PAS"/>
    <property type="match status" value="1"/>
</dbReference>
<dbReference type="InterPro" id="IPR000719">
    <property type="entry name" value="Prot_kinase_dom"/>
</dbReference>
<feature type="coiled-coil region" evidence="9">
    <location>
        <begin position="422"/>
        <end position="463"/>
    </location>
</feature>
<keyword evidence="2" id="KW-0723">Serine/threonine-protein kinase</keyword>
<dbReference type="PANTHER" id="PTHR24361">
    <property type="entry name" value="MITOGEN-ACTIVATED KINASE KINASE KINASE"/>
    <property type="match status" value="1"/>
</dbReference>
<evidence type="ECO:0000256" key="7">
    <source>
        <dbReference type="ARBA" id="ARBA00047899"/>
    </source>
</evidence>
<dbReference type="InterPro" id="IPR008271">
    <property type="entry name" value="Ser/Thr_kinase_AS"/>
</dbReference>
<evidence type="ECO:0000313" key="13">
    <source>
        <dbReference type="EMBL" id="CAE2293975.1"/>
    </source>
</evidence>
<evidence type="ECO:0000256" key="5">
    <source>
        <dbReference type="ARBA" id="ARBA00022777"/>
    </source>
</evidence>
<evidence type="ECO:0000256" key="4">
    <source>
        <dbReference type="ARBA" id="ARBA00022741"/>
    </source>
</evidence>
<name>A0A7S4NK31_9EUKA</name>
<dbReference type="SMART" id="SM00233">
    <property type="entry name" value="PH"/>
    <property type="match status" value="1"/>
</dbReference>
<evidence type="ECO:0000256" key="1">
    <source>
        <dbReference type="ARBA" id="ARBA00012513"/>
    </source>
</evidence>
<keyword evidence="4" id="KW-0547">Nucleotide-binding</keyword>